<dbReference type="Proteomes" id="UP000321533">
    <property type="component" value="Chromosome"/>
</dbReference>
<evidence type="ECO:0000259" key="9">
    <source>
        <dbReference type="Pfam" id="PF00590"/>
    </source>
</evidence>
<dbReference type="Gene3D" id="3.30.950.10">
    <property type="entry name" value="Methyltransferase, Cobalt-precorrin-4 Transmethylase, Domain 2"/>
    <property type="match status" value="1"/>
</dbReference>
<comment type="similarity">
    <text evidence="1 8">Belongs to the precorrin methyltransferase family.</text>
</comment>
<dbReference type="KEGG" id="pgin:FRZ67_02830"/>
<reference evidence="10 11" key="1">
    <citation type="journal article" date="2016" name="Int. J. Syst. Evol. Microbiol.">
        <title>Panacibacter ginsenosidivorans gen. nov., sp. nov., with ginsenoside converting activity isolated from soil of a ginseng field.</title>
        <authorList>
            <person name="Siddiqi M.Z."/>
            <person name="Muhammad Shafi S."/>
            <person name="Choi K.D."/>
            <person name="Im W.T."/>
        </authorList>
    </citation>
    <scope>NUCLEOTIDE SEQUENCE [LARGE SCALE GENOMIC DNA]</scope>
    <source>
        <strain evidence="10 11">Gsoil1550</strain>
    </source>
</reference>
<dbReference type="InterPro" id="IPR035996">
    <property type="entry name" value="4pyrrol_Methylase_sf"/>
</dbReference>
<dbReference type="RefSeq" id="WP_147188090.1">
    <property type="nucleotide sequence ID" value="NZ_CP042435.1"/>
</dbReference>
<dbReference type="InterPro" id="IPR000878">
    <property type="entry name" value="4pyrrol_Mease"/>
</dbReference>
<keyword evidence="6" id="KW-0627">Porphyrin biosynthesis</keyword>
<evidence type="ECO:0000313" key="11">
    <source>
        <dbReference type="Proteomes" id="UP000321533"/>
    </source>
</evidence>
<dbReference type="PANTHER" id="PTHR45790:SF3">
    <property type="entry name" value="S-ADENOSYL-L-METHIONINE-DEPENDENT UROPORPHYRINOGEN III METHYLTRANSFERASE, CHLOROPLASTIC"/>
    <property type="match status" value="1"/>
</dbReference>
<dbReference type="CDD" id="cd11642">
    <property type="entry name" value="SUMT"/>
    <property type="match status" value="1"/>
</dbReference>
<proteinExistence type="inferred from homology"/>
<evidence type="ECO:0000256" key="7">
    <source>
        <dbReference type="ARBA" id="ARBA00025705"/>
    </source>
</evidence>
<evidence type="ECO:0000256" key="8">
    <source>
        <dbReference type="RuleBase" id="RU003960"/>
    </source>
</evidence>
<gene>
    <name evidence="10" type="primary">cobA</name>
    <name evidence="10" type="ORF">FRZ67_02830</name>
</gene>
<organism evidence="10 11">
    <name type="scientific">Panacibacter ginsenosidivorans</name>
    <dbReference type="NCBI Taxonomy" id="1813871"/>
    <lineage>
        <taxon>Bacteria</taxon>
        <taxon>Pseudomonadati</taxon>
        <taxon>Bacteroidota</taxon>
        <taxon>Chitinophagia</taxon>
        <taxon>Chitinophagales</taxon>
        <taxon>Chitinophagaceae</taxon>
        <taxon>Panacibacter</taxon>
    </lineage>
</organism>
<keyword evidence="11" id="KW-1185">Reference proteome</keyword>
<dbReference type="PROSITE" id="PS00840">
    <property type="entry name" value="SUMT_2"/>
    <property type="match status" value="1"/>
</dbReference>
<dbReference type="SUPFAM" id="SSF53790">
    <property type="entry name" value="Tetrapyrrole methylase"/>
    <property type="match status" value="1"/>
</dbReference>
<dbReference type="EC" id="2.1.1.107" evidence="2"/>
<dbReference type="GO" id="GO:0004851">
    <property type="term" value="F:uroporphyrin-III C-methyltransferase activity"/>
    <property type="evidence" value="ECO:0007669"/>
    <property type="project" value="UniProtKB-EC"/>
</dbReference>
<feature type="domain" description="Tetrapyrrole methylase" evidence="9">
    <location>
        <begin position="8"/>
        <end position="218"/>
    </location>
</feature>
<dbReference type="EMBL" id="CP042435">
    <property type="protein sequence ID" value="QEC66290.1"/>
    <property type="molecule type" value="Genomic_DNA"/>
</dbReference>
<evidence type="ECO:0000256" key="6">
    <source>
        <dbReference type="ARBA" id="ARBA00023244"/>
    </source>
</evidence>
<dbReference type="NCBIfam" id="NF004790">
    <property type="entry name" value="PRK06136.1"/>
    <property type="match status" value="1"/>
</dbReference>
<keyword evidence="4 8" id="KW-0808">Transferase</keyword>
<protein>
    <recommendedName>
        <fullName evidence="2">uroporphyrinogen-III C-methyltransferase</fullName>
        <ecNumber evidence="2">2.1.1.107</ecNumber>
    </recommendedName>
</protein>
<keyword evidence="5" id="KW-0949">S-adenosyl-L-methionine</keyword>
<dbReference type="OrthoDB" id="9815856at2"/>
<accession>A0A5B8V4I5</accession>
<sequence>MGRQKYGTVYFIGAGPGDPDLLTIKAAKVLSIAEVVIVDRLVSEEILKAYVNPNAVIIPVGKQGRSESSTPQYEINDLIVQFASAYNTVVRLKGGDVALYSNVLDELITVNENNIPYEIIPGITAASGASAATGVPLTARGLSTGVRVLTYYQNTAIADEAWKHLASFEDTLVFYMTGNALPQLVNKLLQHSADATIPFLIVEQATTPQQYVYEYTLGGFETAEKPASFISPSLVIMGKVTALYRQFKWQANNEERKHYFKPLQDNPELISLINHIQEKHVSRA</sequence>
<dbReference type="PANTHER" id="PTHR45790">
    <property type="entry name" value="SIROHEME SYNTHASE-RELATED"/>
    <property type="match status" value="1"/>
</dbReference>
<evidence type="ECO:0000256" key="5">
    <source>
        <dbReference type="ARBA" id="ARBA00022691"/>
    </source>
</evidence>
<name>A0A5B8V4I5_9BACT</name>
<dbReference type="NCBIfam" id="TIGR01469">
    <property type="entry name" value="cobA_cysG_Cterm"/>
    <property type="match status" value="1"/>
</dbReference>
<dbReference type="FunFam" id="3.40.1010.10:FF:000001">
    <property type="entry name" value="Siroheme synthase"/>
    <property type="match status" value="1"/>
</dbReference>
<evidence type="ECO:0000256" key="3">
    <source>
        <dbReference type="ARBA" id="ARBA00022603"/>
    </source>
</evidence>
<evidence type="ECO:0000256" key="2">
    <source>
        <dbReference type="ARBA" id="ARBA00012162"/>
    </source>
</evidence>
<evidence type="ECO:0000256" key="4">
    <source>
        <dbReference type="ARBA" id="ARBA00022679"/>
    </source>
</evidence>
<dbReference type="Gene3D" id="3.40.1010.10">
    <property type="entry name" value="Cobalt-precorrin-4 Transmethylase, Domain 1"/>
    <property type="match status" value="1"/>
</dbReference>
<evidence type="ECO:0000256" key="1">
    <source>
        <dbReference type="ARBA" id="ARBA00005879"/>
    </source>
</evidence>
<keyword evidence="3 8" id="KW-0489">Methyltransferase</keyword>
<dbReference type="InterPro" id="IPR006366">
    <property type="entry name" value="CobA/CysG_C"/>
</dbReference>
<dbReference type="PROSITE" id="PS00839">
    <property type="entry name" value="SUMT_1"/>
    <property type="match status" value="1"/>
</dbReference>
<dbReference type="InterPro" id="IPR014776">
    <property type="entry name" value="4pyrrole_Mease_sub2"/>
</dbReference>
<dbReference type="AlphaFoldDB" id="A0A5B8V4I5"/>
<dbReference type="InterPro" id="IPR003043">
    <property type="entry name" value="Uropor_MeTrfase_CS"/>
</dbReference>
<dbReference type="InterPro" id="IPR014777">
    <property type="entry name" value="4pyrrole_Mease_sub1"/>
</dbReference>
<comment type="pathway">
    <text evidence="7">Porphyrin-containing compound metabolism; siroheme biosynthesis; precorrin-2 from uroporphyrinogen III: step 1/1.</text>
</comment>
<dbReference type="GO" id="GO:0019354">
    <property type="term" value="P:siroheme biosynthetic process"/>
    <property type="evidence" value="ECO:0007669"/>
    <property type="project" value="InterPro"/>
</dbReference>
<dbReference type="InterPro" id="IPR050161">
    <property type="entry name" value="Siro_Cobalamin_biosynth"/>
</dbReference>
<dbReference type="GO" id="GO:0032259">
    <property type="term" value="P:methylation"/>
    <property type="evidence" value="ECO:0007669"/>
    <property type="project" value="UniProtKB-KW"/>
</dbReference>
<evidence type="ECO:0000313" key="10">
    <source>
        <dbReference type="EMBL" id="QEC66290.1"/>
    </source>
</evidence>
<dbReference type="Pfam" id="PF00590">
    <property type="entry name" value="TP_methylase"/>
    <property type="match status" value="1"/>
</dbReference>